<dbReference type="Proteomes" id="UP000182237">
    <property type="component" value="Chromosome I"/>
</dbReference>
<evidence type="ECO:0000313" key="1">
    <source>
        <dbReference type="EMBL" id="SDR79529.1"/>
    </source>
</evidence>
<keyword evidence="2" id="KW-1185">Reference proteome</keyword>
<protein>
    <recommendedName>
        <fullName evidence="3">DUF2283 domain-containing protein</fullName>
    </recommendedName>
</protein>
<dbReference type="RefSeq" id="WP_083337240.1">
    <property type="nucleotide sequence ID" value="NZ_LT629765.1"/>
</dbReference>
<evidence type="ECO:0000313" key="2">
    <source>
        <dbReference type="Proteomes" id="UP000182237"/>
    </source>
</evidence>
<proteinExistence type="predicted"/>
<dbReference type="EMBL" id="LT629765">
    <property type="protein sequence ID" value="SDR79529.1"/>
    <property type="molecule type" value="Genomic_DNA"/>
</dbReference>
<reference evidence="1 2" key="1">
    <citation type="submission" date="2016-10" db="EMBL/GenBank/DDBJ databases">
        <authorList>
            <person name="de Groot N.N."/>
        </authorList>
    </citation>
    <scope>NUCLEOTIDE SEQUENCE [LARGE SCALE GENOMIC DNA]</scope>
    <source>
        <strain evidence="1 2">DSM 45434</strain>
    </source>
</reference>
<evidence type="ECO:0008006" key="3">
    <source>
        <dbReference type="Google" id="ProtNLM"/>
    </source>
</evidence>
<name>A0A1H1M0F2_9CORY</name>
<organism evidence="1 2">
    <name type="scientific">Corynebacterium timonense</name>
    <dbReference type="NCBI Taxonomy" id="441500"/>
    <lineage>
        <taxon>Bacteria</taxon>
        <taxon>Bacillati</taxon>
        <taxon>Actinomycetota</taxon>
        <taxon>Actinomycetes</taxon>
        <taxon>Mycobacteriales</taxon>
        <taxon>Corynebacteriaceae</taxon>
        <taxon>Corynebacterium</taxon>
    </lineage>
</organism>
<gene>
    <name evidence="1" type="ORF">SAMN04488539_0377</name>
</gene>
<dbReference type="AlphaFoldDB" id="A0A1H1M0F2"/>
<sequence length="68" mass="7363">MKTEFLAKVVMQDGCVSVTFDGLGGDPEFSHNIQLCWEDGEMAGAIDVSTDGRLMGIELIGLDVELEE</sequence>
<accession>A0A1H1M0F2</accession>